<evidence type="ECO:0000256" key="1">
    <source>
        <dbReference type="SAM" id="MobiDB-lite"/>
    </source>
</evidence>
<accession>A0A5B7JT39</accession>
<protein>
    <submittedName>
        <fullName evidence="2">Uncharacterized protein</fullName>
    </submittedName>
</protein>
<feature type="region of interest" description="Disordered" evidence="1">
    <location>
        <begin position="43"/>
        <end position="105"/>
    </location>
</feature>
<feature type="compositionally biased region" description="Pro residues" evidence="1">
    <location>
        <begin position="56"/>
        <end position="66"/>
    </location>
</feature>
<keyword evidence="3" id="KW-1185">Reference proteome</keyword>
<evidence type="ECO:0000313" key="2">
    <source>
        <dbReference type="EMBL" id="MPC97979.1"/>
    </source>
</evidence>
<organism evidence="2 3">
    <name type="scientific">Portunus trituberculatus</name>
    <name type="common">Swimming crab</name>
    <name type="synonym">Neptunus trituberculatus</name>
    <dbReference type="NCBI Taxonomy" id="210409"/>
    <lineage>
        <taxon>Eukaryota</taxon>
        <taxon>Metazoa</taxon>
        <taxon>Ecdysozoa</taxon>
        <taxon>Arthropoda</taxon>
        <taxon>Crustacea</taxon>
        <taxon>Multicrustacea</taxon>
        <taxon>Malacostraca</taxon>
        <taxon>Eumalacostraca</taxon>
        <taxon>Eucarida</taxon>
        <taxon>Decapoda</taxon>
        <taxon>Pleocyemata</taxon>
        <taxon>Brachyura</taxon>
        <taxon>Eubrachyura</taxon>
        <taxon>Portunoidea</taxon>
        <taxon>Portunidae</taxon>
        <taxon>Portuninae</taxon>
        <taxon>Portunus</taxon>
    </lineage>
</organism>
<evidence type="ECO:0000313" key="3">
    <source>
        <dbReference type="Proteomes" id="UP000324222"/>
    </source>
</evidence>
<dbReference type="Proteomes" id="UP000324222">
    <property type="component" value="Unassembled WGS sequence"/>
</dbReference>
<proteinExistence type="predicted"/>
<reference evidence="2 3" key="1">
    <citation type="submission" date="2019-05" db="EMBL/GenBank/DDBJ databases">
        <title>Another draft genome of Portunus trituberculatus and its Hox gene families provides insights of decapod evolution.</title>
        <authorList>
            <person name="Jeong J.-H."/>
            <person name="Song I."/>
            <person name="Kim S."/>
            <person name="Choi T."/>
            <person name="Kim D."/>
            <person name="Ryu S."/>
            <person name="Kim W."/>
        </authorList>
    </citation>
    <scope>NUCLEOTIDE SEQUENCE [LARGE SCALE GENOMIC DNA]</scope>
    <source>
        <tissue evidence="2">Muscle</tissue>
    </source>
</reference>
<sequence length="178" mass="19683">MMPIYSNLQSIPSFQLASDVAEIVFEGTLEDLLEGSNQIEVSVSSPITTSLQPTSTPSPTPPPIPSPSTGNSEPPSDIANLRKEFSPTPHSSKKRKLSNKQDPVRNTLLNTLESVQTKVQKEEEFLTTCVRSFMEFTPHSSTKDTEKVAKIKDKFIENVFHLIFEAMKEINSEATDSA</sequence>
<dbReference type="EMBL" id="VSRR010112256">
    <property type="protein sequence ID" value="MPC97979.1"/>
    <property type="molecule type" value="Genomic_DNA"/>
</dbReference>
<dbReference type="AlphaFoldDB" id="A0A5B7JT39"/>
<name>A0A5B7JT39_PORTR</name>
<feature type="compositionally biased region" description="Low complexity" evidence="1">
    <location>
        <begin position="44"/>
        <end position="55"/>
    </location>
</feature>
<gene>
    <name evidence="2" type="ORF">E2C01_093326</name>
</gene>
<comment type="caution">
    <text evidence="2">The sequence shown here is derived from an EMBL/GenBank/DDBJ whole genome shotgun (WGS) entry which is preliminary data.</text>
</comment>